<accession>A0AAD6ZXV9</accession>
<protein>
    <submittedName>
        <fullName evidence="1">Uncharacterized protein</fullName>
    </submittedName>
</protein>
<dbReference type="AlphaFoldDB" id="A0AAD6ZXV9"/>
<proteinExistence type="predicted"/>
<dbReference type="Gene3D" id="2.120.10.70">
    <property type="entry name" value="Fucose-specific lectin"/>
    <property type="match status" value="1"/>
</dbReference>
<dbReference type="Proteomes" id="UP001218218">
    <property type="component" value="Unassembled WGS sequence"/>
</dbReference>
<organism evidence="1 2">
    <name type="scientific">Mycena albidolilacea</name>
    <dbReference type="NCBI Taxonomy" id="1033008"/>
    <lineage>
        <taxon>Eukaryota</taxon>
        <taxon>Fungi</taxon>
        <taxon>Dikarya</taxon>
        <taxon>Basidiomycota</taxon>
        <taxon>Agaricomycotina</taxon>
        <taxon>Agaricomycetes</taxon>
        <taxon>Agaricomycetidae</taxon>
        <taxon>Agaricales</taxon>
        <taxon>Marasmiineae</taxon>
        <taxon>Mycenaceae</taxon>
        <taxon>Mycena</taxon>
    </lineage>
</organism>
<evidence type="ECO:0000313" key="1">
    <source>
        <dbReference type="EMBL" id="KAJ7343783.1"/>
    </source>
</evidence>
<reference evidence="1" key="1">
    <citation type="submission" date="2023-03" db="EMBL/GenBank/DDBJ databases">
        <title>Massive genome expansion in bonnet fungi (Mycena s.s.) driven by repeated elements and novel gene families across ecological guilds.</title>
        <authorList>
            <consortium name="Lawrence Berkeley National Laboratory"/>
            <person name="Harder C.B."/>
            <person name="Miyauchi S."/>
            <person name="Viragh M."/>
            <person name="Kuo A."/>
            <person name="Thoen E."/>
            <person name="Andreopoulos B."/>
            <person name="Lu D."/>
            <person name="Skrede I."/>
            <person name="Drula E."/>
            <person name="Henrissat B."/>
            <person name="Morin E."/>
            <person name="Kohler A."/>
            <person name="Barry K."/>
            <person name="LaButti K."/>
            <person name="Morin E."/>
            <person name="Salamov A."/>
            <person name="Lipzen A."/>
            <person name="Mereny Z."/>
            <person name="Hegedus B."/>
            <person name="Baldrian P."/>
            <person name="Stursova M."/>
            <person name="Weitz H."/>
            <person name="Taylor A."/>
            <person name="Grigoriev I.V."/>
            <person name="Nagy L.G."/>
            <person name="Martin F."/>
            <person name="Kauserud H."/>
        </authorList>
    </citation>
    <scope>NUCLEOTIDE SEQUENCE</scope>
    <source>
        <strain evidence="1">CBHHK002</strain>
    </source>
</reference>
<gene>
    <name evidence="1" type="ORF">DFH08DRAFT_810335</name>
</gene>
<sequence>MFKLQAFIVHIPLASVPNLSTDVYKAVTLALVYATGALSINRTKDVTEREADAFSFTALASVGAYQASDGQTRIYRQLSDGSVWETAVNGVFFEGNVERPDQLIVPASEALLGTPIAAVANNGFADRVLLDLRHRVDWRQSLSSDAGSRKNVSYDQRLRRSHHAVPVRNGKQMRVGFNSAGTPGGLTEAAMVADGGTWQVSVLN</sequence>
<evidence type="ECO:0000313" key="2">
    <source>
        <dbReference type="Proteomes" id="UP001218218"/>
    </source>
</evidence>
<keyword evidence="2" id="KW-1185">Reference proteome</keyword>
<comment type="caution">
    <text evidence="1">The sequence shown here is derived from an EMBL/GenBank/DDBJ whole genome shotgun (WGS) entry which is preliminary data.</text>
</comment>
<name>A0AAD6ZXV9_9AGAR</name>
<dbReference type="EMBL" id="JARIHO010000022">
    <property type="protein sequence ID" value="KAJ7343783.1"/>
    <property type="molecule type" value="Genomic_DNA"/>
</dbReference>